<keyword evidence="7" id="KW-1185">Reference proteome</keyword>
<evidence type="ECO:0000313" key="7">
    <source>
        <dbReference type="Proteomes" id="UP000551878"/>
    </source>
</evidence>
<dbReference type="InterPro" id="IPR011659">
    <property type="entry name" value="WD40"/>
</dbReference>
<organism evidence="6 7">
    <name type="scientific">Texcoconibacillus texcoconensis</name>
    <dbReference type="NCBI Taxonomy" id="1095777"/>
    <lineage>
        <taxon>Bacteria</taxon>
        <taxon>Bacillati</taxon>
        <taxon>Bacillota</taxon>
        <taxon>Bacilli</taxon>
        <taxon>Bacillales</taxon>
        <taxon>Bacillaceae</taxon>
        <taxon>Texcoconibacillus</taxon>
    </lineage>
</organism>
<dbReference type="AlphaFoldDB" id="A0A840QRR0"/>
<feature type="domain" description="Peptidase S9 prolyl oligopeptidase catalytic" evidence="5">
    <location>
        <begin position="455"/>
        <end position="665"/>
    </location>
</feature>
<dbReference type="PANTHER" id="PTHR42776:SF27">
    <property type="entry name" value="DIPEPTIDYL PEPTIDASE FAMILY MEMBER 6"/>
    <property type="match status" value="1"/>
</dbReference>
<evidence type="ECO:0000313" key="6">
    <source>
        <dbReference type="EMBL" id="MBB5174018.1"/>
    </source>
</evidence>
<dbReference type="Gene3D" id="3.40.50.1820">
    <property type="entry name" value="alpha/beta hydrolase"/>
    <property type="match status" value="1"/>
</dbReference>
<dbReference type="GO" id="GO:0004252">
    <property type="term" value="F:serine-type endopeptidase activity"/>
    <property type="evidence" value="ECO:0007669"/>
    <property type="project" value="TreeGrafter"/>
</dbReference>
<dbReference type="InterPro" id="IPR001375">
    <property type="entry name" value="Peptidase_S9_cat"/>
</dbReference>
<evidence type="ECO:0000256" key="2">
    <source>
        <dbReference type="ARBA" id="ARBA00022670"/>
    </source>
</evidence>
<dbReference type="Proteomes" id="UP000551878">
    <property type="component" value="Unassembled WGS sequence"/>
</dbReference>
<dbReference type="Pfam" id="PF07676">
    <property type="entry name" value="PD40"/>
    <property type="match status" value="2"/>
</dbReference>
<proteinExistence type="inferred from homology"/>
<gene>
    <name evidence="6" type="ORF">HNQ41_002208</name>
</gene>
<protein>
    <submittedName>
        <fullName evidence="6">Dipeptidyl aminopeptidase/acylaminoacyl peptidase</fullName>
    </submittedName>
</protein>
<dbReference type="SUPFAM" id="SSF53474">
    <property type="entry name" value="alpha/beta-Hydrolases"/>
    <property type="match status" value="1"/>
</dbReference>
<keyword evidence="4" id="KW-0720">Serine protease</keyword>
<keyword evidence="3" id="KW-0378">Hydrolase</keyword>
<keyword evidence="2" id="KW-0645">Protease</keyword>
<keyword evidence="6" id="KW-0031">Aminopeptidase</keyword>
<comment type="caution">
    <text evidence="6">The sequence shown here is derived from an EMBL/GenBank/DDBJ whole genome shotgun (WGS) entry which is preliminary data.</text>
</comment>
<sequence>MSKKRPIETRDLRNIHVINEPQLSPDGTKVAYVQQTINDNDEYEAQLFVQSTDGTENAQKFTYQHQNVQTPRFSPDSKYIAFVANQDDLPQIFLIPLDGGESRAITNAKHGAGQPVWSPDSEQILFTTKLTSGDENISTNEGEEELPDEKAPLIVDRLKYKADPSSTGFLDDKWKQLAVVNIHSEETTVLTNEAANHEPGSWSPDSKQIAYSANKLPDQDDQLISDLYILDVKTKKEVRLTDGQGVFSAPVFSNNGEMIAYFGHELQYAGATLTRLWTVNIATRELSVLNNDWDGQMPDCAIGDMRSGHPNPGPVWSNDDKHIFASVSYKGNTSLYRVSLDREVNAIFSEKGHVYGYSIVPSQNKAVIAFSTPTNPGDLFITPLTNSDRGEQITNVNEDLHHAVSIQAPEEVEFIAEDGWKIHGWLYKPYGFDANNKYPMILDIHGGPHAMFANTFFHQAQRFAASGYVVLMMNPRGSHGYGQSFVDACRGDYGGGDYRDLMASVDQALEQFPFIDSKRLGVTGGSYGGFMTNWMVAHTDRFKAAVTLRSISNWISFYGVSDIGYFFTDWEIGTDLLNDPDRLWKHSPLKYVNNIETPLLIIHGERDFRCPVEQAEQLYVALKHRKKETRFIRFPDSNHELSRSGKPSYRYQRLDYIIDWFDQYL</sequence>
<evidence type="ECO:0000256" key="1">
    <source>
        <dbReference type="ARBA" id="ARBA00010040"/>
    </source>
</evidence>
<dbReference type="PANTHER" id="PTHR42776">
    <property type="entry name" value="SERINE PEPTIDASE S9 FAMILY MEMBER"/>
    <property type="match status" value="1"/>
</dbReference>
<dbReference type="SUPFAM" id="SSF82171">
    <property type="entry name" value="DPP6 N-terminal domain-like"/>
    <property type="match status" value="1"/>
</dbReference>
<dbReference type="EMBL" id="JACHHB010000009">
    <property type="protein sequence ID" value="MBB5174018.1"/>
    <property type="molecule type" value="Genomic_DNA"/>
</dbReference>
<name>A0A840QRR0_9BACI</name>
<accession>A0A840QRR0</accession>
<dbReference type="InterPro" id="IPR011042">
    <property type="entry name" value="6-blade_b-propeller_TolB-like"/>
</dbReference>
<dbReference type="Pfam" id="PF00326">
    <property type="entry name" value="Peptidase_S9"/>
    <property type="match status" value="1"/>
</dbReference>
<dbReference type="GO" id="GO:0006508">
    <property type="term" value="P:proteolysis"/>
    <property type="evidence" value="ECO:0007669"/>
    <property type="project" value="UniProtKB-KW"/>
</dbReference>
<evidence type="ECO:0000259" key="5">
    <source>
        <dbReference type="Pfam" id="PF00326"/>
    </source>
</evidence>
<dbReference type="GO" id="GO:0004177">
    <property type="term" value="F:aminopeptidase activity"/>
    <property type="evidence" value="ECO:0007669"/>
    <property type="project" value="UniProtKB-KW"/>
</dbReference>
<comment type="similarity">
    <text evidence="1">Belongs to the peptidase S9C family.</text>
</comment>
<reference evidence="6 7" key="1">
    <citation type="submission" date="2020-08" db="EMBL/GenBank/DDBJ databases">
        <title>Genomic Encyclopedia of Type Strains, Phase IV (KMG-IV): sequencing the most valuable type-strain genomes for metagenomic binning, comparative biology and taxonomic classification.</title>
        <authorList>
            <person name="Goeker M."/>
        </authorList>
    </citation>
    <scope>NUCLEOTIDE SEQUENCE [LARGE SCALE GENOMIC DNA]</scope>
    <source>
        <strain evidence="6 7">DSM 24696</strain>
    </source>
</reference>
<evidence type="ECO:0000256" key="4">
    <source>
        <dbReference type="ARBA" id="ARBA00022825"/>
    </source>
</evidence>
<dbReference type="RefSeq" id="WP_246421627.1">
    <property type="nucleotide sequence ID" value="NZ_JACHHB010000009.1"/>
</dbReference>
<evidence type="ECO:0000256" key="3">
    <source>
        <dbReference type="ARBA" id="ARBA00022801"/>
    </source>
</evidence>
<dbReference type="FunFam" id="3.40.50.1820:FF:000028">
    <property type="entry name" value="S9 family peptidase"/>
    <property type="match status" value="1"/>
</dbReference>
<dbReference type="InterPro" id="IPR029058">
    <property type="entry name" value="AB_hydrolase_fold"/>
</dbReference>
<dbReference type="Gene3D" id="2.120.10.30">
    <property type="entry name" value="TolB, C-terminal domain"/>
    <property type="match status" value="2"/>
</dbReference>